<dbReference type="AlphaFoldDB" id="A0A7C9HMI4"/>
<dbReference type="SUPFAM" id="SSF54373">
    <property type="entry name" value="FAD-linked reductases, C-terminal domain"/>
    <property type="match status" value="1"/>
</dbReference>
<dbReference type="Proteomes" id="UP000483078">
    <property type="component" value="Unassembled WGS sequence"/>
</dbReference>
<keyword evidence="1" id="KW-0560">Oxidoreductase</keyword>
<dbReference type="Gene3D" id="3.30.9.10">
    <property type="entry name" value="D-Amino Acid Oxidase, subunit A, domain 2"/>
    <property type="match status" value="1"/>
</dbReference>
<evidence type="ECO:0000256" key="1">
    <source>
        <dbReference type="ARBA" id="ARBA00023002"/>
    </source>
</evidence>
<reference evidence="3 4" key="1">
    <citation type="submission" date="2019-06" db="EMBL/GenBank/DDBJ databases">
        <title>Enrichment of Autotrophic Halophilic Microorganisms from Red Sea Brine Pool Using Microbial Electrosynthesis System.</title>
        <authorList>
            <person name="Alqahtani M.F."/>
            <person name="Bajracharya S."/>
            <person name="Katuri K.P."/>
            <person name="Ali M."/>
            <person name="Saikaly P.E."/>
        </authorList>
    </citation>
    <scope>NUCLEOTIDE SEQUENCE [LARGE SCALE GENOMIC DNA]</scope>
    <source>
        <strain evidence="3">MES6</strain>
    </source>
</reference>
<dbReference type="PANTHER" id="PTHR13847">
    <property type="entry name" value="SARCOSINE DEHYDROGENASE-RELATED"/>
    <property type="match status" value="1"/>
</dbReference>
<dbReference type="Gene3D" id="3.50.50.60">
    <property type="entry name" value="FAD/NAD(P)-binding domain"/>
    <property type="match status" value="2"/>
</dbReference>
<evidence type="ECO:0000313" key="4">
    <source>
        <dbReference type="Proteomes" id="UP000483078"/>
    </source>
</evidence>
<feature type="domain" description="FAD dependent oxidoreductase" evidence="2">
    <location>
        <begin position="9"/>
        <end position="398"/>
    </location>
</feature>
<dbReference type="InterPro" id="IPR006076">
    <property type="entry name" value="FAD-dep_OxRdtase"/>
</dbReference>
<evidence type="ECO:0000313" key="3">
    <source>
        <dbReference type="EMBL" id="MTJ05128.1"/>
    </source>
</evidence>
<protein>
    <submittedName>
        <fullName evidence="3">FAD-dependent oxidoreductase</fullName>
    </submittedName>
</protein>
<dbReference type="Pfam" id="PF01266">
    <property type="entry name" value="DAO"/>
    <property type="match status" value="1"/>
</dbReference>
<accession>A0A7C9HMI4</accession>
<dbReference type="EMBL" id="VENJ01000014">
    <property type="protein sequence ID" value="MTJ05128.1"/>
    <property type="molecule type" value="Genomic_DNA"/>
</dbReference>
<dbReference type="PANTHER" id="PTHR13847:SF289">
    <property type="entry name" value="GLYCINE OXIDASE"/>
    <property type="match status" value="1"/>
</dbReference>
<proteinExistence type="predicted"/>
<comment type="caution">
    <text evidence="3">The sequence shown here is derived from an EMBL/GenBank/DDBJ whole genome shotgun (WGS) entry which is preliminary data.</text>
</comment>
<organism evidence="3 4">
    <name type="scientific">Sediminimonas qiaohouensis</name>
    <dbReference type="NCBI Taxonomy" id="552061"/>
    <lineage>
        <taxon>Bacteria</taxon>
        <taxon>Pseudomonadati</taxon>
        <taxon>Pseudomonadota</taxon>
        <taxon>Alphaproteobacteria</taxon>
        <taxon>Rhodobacterales</taxon>
        <taxon>Roseobacteraceae</taxon>
        <taxon>Sediminimonas</taxon>
    </lineage>
</organism>
<gene>
    <name evidence="3" type="ORF">FH759_10620</name>
</gene>
<sequence>MDASQGKTVVIVGAGIVGVSTALSLQRAGHRVVLIDKSGPGEGASFGNGGILASCAVVPVTGPGLIWKAPKMLLDPREPLFMKWRDLPGMVPWLLRFISHANARDTRRIAAGLAPIVGDSLADHQALAAGTAAERYIVPGDYLYIYRDRKGFEKEAFSWDIRRAHGFEWEEMDAARLHAYDPAISREMQFGVRMGNHGRITDPGAYVQALAAEAEAQGARVIRAEVRELVREGGRVTGVRAGGEVIACDDVVISTGAWSGPLSRALGLRVPLQSERGYHIELWNPSQTIAAPAMVAAGKFVLNPMEGRLRLAGVVELGSMDAPESRAPFDLLMKGVREVLPDLRWDEAREWMGHRPSTPDSLPLIGAVPGVGGAWMGFGHQHIGLTAGPATGRILSQMITGQRPNVDVTPYDPGRFA</sequence>
<dbReference type="SUPFAM" id="SSF51905">
    <property type="entry name" value="FAD/NAD(P)-binding domain"/>
    <property type="match status" value="1"/>
</dbReference>
<dbReference type="InterPro" id="IPR036188">
    <property type="entry name" value="FAD/NAD-bd_sf"/>
</dbReference>
<name>A0A7C9HMI4_9RHOB</name>
<dbReference type="RefSeq" id="WP_273249960.1">
    <property type="nucleotide sequence ID" value="NZ_VENJ01000014.1"/>
</dbReference>
<dbReference type="GO" id="GO:0016491">
    <property type="term" value="F:oxidoreductase activity"/>
    <property type="evidence" value="ECO:0007669"/>
    <property type="project" value="UniProtKB-KW"/>
</dbReference>
<evidence type="ECO:0000259" key="2">
    <source>
        <dbReference type="Pfam" id="PF01266"/>
    </source>
</evidence>
<dbReference type="GO" id="GO:0005737">
    <property type="term" value="C:cytoplasm"/>
    <property type="evidence" value="ECO:0007669"/>
    <property type="project" value="TreeGrafter"/>
</dbReference>